<dbReference type="Pfam" id="PF13176">
    <property type="entry name" value="TPR_7"/>
    <property type="match status" value="1"/>
</dbReference>
<dbReference type="RefSeq" id="WP_100712214.1">
    <property type="nucleotide sequence ID" value="NZ_NPDY01000001.1"/>
</dbReference>
<evidence type="ECO:0000313" key="6">
    <source>
        <dbReference type="Proteomes" id="UP000231990"/>
    </source>
</evidence>
<reference evidence="5 6" key="1">
    <citation type="submission" date="2017-07" db="EMBL/GenBank/DDBJ databases">
        <title>Leptospira spp. isolated from tropical soils.</title>
        <authorList>
            <person name="Thibeaux R."/>
            <person name="Iraola G."/>
            <person name="Ferres I."/>
            <person name="Bierque E."/>
            <person name="Girault D."/>
            <person name="Soupe-Gilbert M.-E."/>
            <person name="Picardeau M."/>
            <person name="Goarant C."/>
        </authorList>
    </citation>
    <scope>NUCLEOTIDE SEQUENCE [LARGE SCALE GENOMIC DNA]</scope>
    <source>
        <strain evidence="4 6">FH1-B-B1</strain>
        <strain evidence="3 5">FH1-B-C1</strain>
    </source>
</reference>
<dbReference type="SUPFAM" id="SSF48452">
    <property type="entry name" value="TPR-like"/>
    <property type="match status" value="1"/>
</dbReference>
<comment type="caution">
    <text evidence="4">The sequence shown here is derived from an EMBL/GenBank/DDBJ whole genome shotgun (WGS) entry which is preliminary data.</text>
</comment>
<proteinExistence type="predicted"/>
<dbReference type="PROSITE" id="PS50005">
    <property type="entry name" value="TPR"/>
    <property type="match status" value="2"/>
</dbReference>
<dbReference type="OrthoDB" id="344020at2"/>
<feature type="region of interest" description="Disordered" evidence="2">
    <location>
        <begin position="37"/>
        <end position="58"/>
    </location>
</feature>
<dbReference type="InterPro" id="IPR011990">
    <property type="entry name" value="TPR-like_helical_dom_sf"/>
</dbReference>
<evidence type="ECO:0000313" key="5">
    <source>
        <dbReference type="Proteomes" id="UP000231962"/>
    </source>
</evidence>
<sequence>MNFFLRILERFGRSFLILVCLYTLCVLEVSAQTSEEETSPFIPASPEGELPPPTPPVDQSEVARRKYKILALNTETVNLLRVNNLSKALSNIDKIKKIDPNALEFHYLTGAYLYAVGRYPQSKKSLLKAVEIHPGHDPSYYLLGMIFVRRNKWESSVQYFQKAVELANYNPFYRLNMSLAYFETGQYLRAKAEAEKAIELKPNFKNAKLILLKSEFLLGNRANALSLCKEFAKEGVLNREFVYIYARLVMDIDKNFRKAIKLYNQFPGLPFYERRFLGHAYYNTGNYRAAANTYSQILGSKVLDEEDKVNYIRSLVFLREYGRLEAFVTSWISEEPEKKRKVQEALDTAELLRDNDTKIYHMLPSRSPY</sequence>
<dbReference type="PANTHER" id="PTHR12558">
    <property type="entry name" value="CELL DIVISION CYCLE 16,23,27"/>
    <property type="match status" value="1"/>
</dbReference>
<name>A0A2M9ZRW6_9LEPT</name>
<keyword evidence="5" id="KW-1185">Reference proteome</keyword>
<dbReference type="Pfam" id="PF13181">
    <property type="entry name" value="TPR_8"/>
    <property type="match status" value="1"/>
</dbReference>
<dbReference type="SMART" id="SM00028">
    <property type="entry name" value="TPR"/>
    <property type="match status" value="4"/>
</dbReference>
<keyword evidence="1" id="KW-0802">TPR repeat</keyword>
<dbReference type="Proteomes" id="UP000231962">
    <property type="component" value="Unassembled WGS sequence"/>
</dbReference>
<protein>
    <submittedName>
        <fullName evidence="4">Uncharacterized protein</fullName>
    </submittedName>
</protein>
<dbReference type="AlphaFoldDB" id="A0A2M9ZRW6"/>
<dbReference type="EMBL" id="NPDZ01000001">
    <property type="protein sequence ID" value="PJZ74806.1"/>
    <property type="molecule type" value="Genomic_DNA"/>
</dbReference>
<organism evidence="4 6">
    <name type="scientific">Leptospira perolatii</name>
    <dbReference type="NCBI Taxonomy" id="2023191"/>
    <lineage>
        <taxon>Bacteria</taxon>
        <taxon>Pseudomonadati</taxon>
        <taxon>Spirochaetota</taxon>
        <taxon>Spirochaetia</taxon>
        <taxon>Leptospirales</taxon>
        <taxon>Leptospiraceae</taxon>
        <taxon>Leptospira</taxon>
    </lineage>
</organism>
<evidence type="ECO:0000313" key="3">
    <source>
        <dbReference type="EMBL" id="PJZ71272.1"/>
    </source>
</evidence>
<dbReference type="InterPro" id="IPR019734">
    <property type="entry name" value="TPR_rpt"/>
</dbReference>
<accession>A0A2M9ZRW6</accession>
<dbReference type="Pfam" id="PF13432">
    <property type="entry name" value="TPR_16"/>
    <property type="match status" value="1"/>
</dbReference>
<feature type="repeat" description="TPR" evidence="1">
    <location>
        <begin position="171"/>
        <end position="204"/>
    </location>
</feature>
<dbReference type="Gene3D" id="1.25.40.10">
    <property type="entry name" value="Tetratricopeptide repeat domain"/>
    <property type="match status" value="1"/>
</dbReference>
<gene>
    <name evidence="3" type="ORF">CH360_01855</name>
    <name evidence="4" type="ORF">CH373_01855</name>
</gene>
<dbReference type="Proteomes" id="UP000231990">
    <property type="component" value="Unassembled WGS sequence"/>
</dbReference>
<dbReference type="PANTHER" id="PTHR12558:SF47">
    <property type="entry name" value="LIPOPOLYSACCHARIDE ASSEMBLY PROTEIN B"/>
    <property type="match status" value="1"/>
</dbReference>
<evidence type="ECO:0000313" key="4">
    <source>
        <dbReference type="EMBL" id="PJZ74806.1"/>
    </source>
</evidence>
<dbReference type="EMBL" id="NPDY01000001">
    <property type="protein sequence ID" value="PJZ71272.1"/>
    <property type="molecule type" value="Genomic_DNA"/>
</dbReference>
<evidence type="ECO:0000256" key="1">
    <source>
        <dbReference type="PROSITE-ProRule" id="PRU00339"/>
    </source>
</evidence>
<evidence type="ECO:0000256" key="2">
    <source>
        <dbReference type="SAM" id="MobiDB-lite"/>
    </source>
</evidence>
<feature type="repeat" description="TPR" evidence="1">
    <location>
        <begin position="137"/>
        <end position="170"/>
    </location>
</feature>